<dbReference type="Pfam" id="PF00505">
    <property type="entry name" value="HMG_box"/>
    <property type="match status" value="1"/>
</dbReference>
<dbReference type="InterPro" id="IPR009071">
    <property type="entry name" value="HMG_box_dom"/>
</dbReference>
<dbReference type="EMBL" id="GECZ01017022">
    <property type="protein sequence ID" value="JAS52747.1"/>
    <property type="molecule type" value="Transcribed_RNA"/>
</dbReference>
<evidence type="ECO:0000313" key="5">
    <source>
        <dbReference type="EMBL" id="JAS52747.1"/>
    </source>
</evidence>
<dbReference type="PROSITE" id="PS50118">
    <property type="entry name" value="HMG_BOX_2"/>
    <property type="match status" value="2"/>
</dbReference>
<feature type="DNA-binding region" description="HMG box" evidence="2">
    <location>
        <begin position="50"/>
        <end position="118"/>
    </location>
</feature>
<dbReference type="GO" id="GO:0003677">
    <property type="term" value="F:DNA binding"/>
    <property type="evidence" value="ECO:0007669"/>
    <property type="project" value="UniProtKB-UniRule"/>
</dbReference>
<feature type="region of interest" description="Disordered" evidence="3">
    <location>
        <begin position="134"/>
        <end position="154"/>
    </location>
</feature>
<dbReference type="SUPFAM" id="SSF47095">
    <property type="entry name" value="HMG-box"/>
    <property type="match status" value="2"/>
</dbReference>
<organism evidence="5">
    <name type="scientific">Cuerna arida</name>
    <dbReference type="NCBI Taxonomy" id="1464854"/>
    <lineage>
        <taxon>Eukaryota</taxon>
        <taxon>Metazoa</taxon>
        <taxon>Ecdysozoa</taxon>
        <taxon>Arthropoda</taxon>
        <taxon>Hexapoda</taxon>
        <taxon>Insecta</taxon>
        <taxon>Pterygota</taxon>
        <taxon>Neoptera</taxon>
        <taxon>Paraneoptera</taxon>
        <taxon>Hemiptera</taxon>
        <taxon>Auchenorrhyncha</taxon>
        <taxon>Membracoidea</taxon>
        <taxon>Cicadellidae</taxon>
        <taxon>Cicadellinae</taxon>
        <taxon>Proconiini</taxon>
        <taxon>Cuerna</taxon>
    </lineage>
</organism>
<evidence type="ECO:0000259" key="4">
    <source>
        <dbReference type="PROSITE" id="PS50118"/>
    </source>
</evidence>
<dbReference type="AlphaFoldDB" id="A0A1B6FRB0"/>
<dbReference type="GO" id="GO:0005634">
    <property type="term" value="C:nucleus"/>
    <property type="evidence" value="ECO:0007669"/>
    <property type="project" value="UniProtKB-UniRule"/>
</dbReference>
<sequence>MQGNLVLKLGFSPSHIQLSLRQRLLPLCAQQKCAAHKQSFYDKLNVPAKPKKPMSPFFMFMAQIRPTLNKEYPDKKITELVKIGAERWTNVDSKLRDKLTQQYKEEVINYNKLKTEYESKLSPEDKEKIKRAELHSLDLKEQRKTKQKSKELGKPKRPLTAFMKYLTSRVSERNKYTEHKEWIKSVSQEWKTLNPQVKAKLETESKQDFESWNHELKKWEEKMIKEGNVDVVRSSSLPPLSKTKLKQ</sequence>
<dbReference type="PANTHER" id="PTHR48112:SF22">
    <property type="entry name" value="MITOCHONDRIAL TRANSCRIPTION FACTOR A, ISOFORM B"/>
    <property type="match status" value="1"/>
</dbReference>
<feature type="domain" description="HMG box" evidence="4">
    <location>
        <begin position="50"/>
        <end position="118"/>
    </location>
</feature>
<proteinExistence type="predicted"/>
<protein>
    <recommendedName>
        <fullName evidence="4">HMG box domain-containing protein</fullName>
    </recommendedName>
</protein>
<name>A0A1B6FRB0_9HEMI</name>
<keyword evidence="1 2" id="KW-0238">DNA-binding</keyword>
<evidence type="ECO:0000256" key="3">
    <source>
        <dbReference type="SAM" id="MobiDB-lite"/>
    </source>
</evidence>
<feature type="DNA-binding region" description="HMG box" evidence="2">
    <location>
        <begin position="155"/>
        <end position="220"/>
    </location>
</feature>
<accession>A0A1B6FRB0</accession>
<reference evidence="5" key="1">
    <citation type="submission" date="2015-11" db="EMBL/GenBank/DDBJ databases">
        <title>De novo transcriptome assembly of four potential Pierce s Disease insect vectors from Arizona vineyards.</title>
        <authorList>
            <person name="Tassone E.E."/>
        </authorList>
    </citation>
    <scope>NUCLEOTIDE SEQUENCE</scope>
</reference>
<gene>
    <name evidence="5" type="ORF">g.20815</name>
</gene>
<dbReference type="Gene3D" id="1.10.30.10">
    <property type="entry name" value="High mobility group box domain"/>
    <property type="match status" value="2"/>
</dbReference>
<evidence type="ECO:0000256" key="1">
    <source>
        <dbReference type="ARBA" id="ARBA00023125"/>
    </source>
</evidence>
<dbReference type="GO" id="GO:0006357">
    <property type="term" value="P:regulation of transcription by RNA polymerase II"/>
    <property type="evidence" value="ECO:0007669"/>
    <property type="project" value="TreeGrafter"/>
</dbReference>
<dbReference type="SMART" id="SM00398">
    <property type="entry name" value="HMG"/>
    <property type="match status" value="2"/>
</dbReference>
<dbReference type="PANTHER" id="PTHR48112">
    <property type="entry name" value="HIGH MOBILITY GROUP PROTEIN DSP1"/>
    <property type="match status" value="1"/>
</dbReference>
<evidence type="ECO:0000256" key="2">
    <source>
        <dbReference type="PROSITE-ProRule" id="PRU00267"/>
    </source>
</evidence>
<dbReference type="InterPro" id="IPR036910">
    <property type="entry name" value="HMG_box_dom_sf"/>
</dbReference>
<dbReference type="InterPro" id="IPR050342">
    <property type="entry name" value="HMGB"/>
</dbReference>
<feature type="domain" description="HMG box" evidence="4">
    <location>
        <begin position="155"/>
        <end position="220"/>
    </location>
</feature>
<keyword evidence="2" id="KW-0539">Nucleus</keyword>